<feature type="domain" description="DNA polymerase alpha/delta/epsilon subunit B" evidence="5">
    <location>
        <begin position="204"/>
        <end position="419"/>
    </location>
</feature>
<name>A0A2P6N6T5_9EUKA</name>
<dbReference type="PANTHER" id="PTHR10416:SF0">
    <property type="entry name" value="DNA POLYMERASE DELTA SUBUNIT 2"/>
    <property type="match status" value="1"/>
</dbReference>
<evidence type="ECO:0000259" key="5">
    <source>
        <dbReference type="Pfam" id="PF04042"/>
    </source>
</evidence>
<dbReference type="PANTHER" id="PTHR10416">
    <property type="entry name" value="DNA POLYMERASE DELTA SUBUNIT 2"/>
    <property type="match status" value="1"/>
</dbReference>
<comment type="subcellular location">
    <subcellularLocation>
        <location evidence="1">Nucleus</location>
    </subcellularLocation>
</comment>
<dbReference type="InterPro" id="IPR040663">
    <property type="entry name" value="DNA_pol_D_N"/>
</dbReference>
<keyword evidence="7" id="KW-0548">Nucleotidyltransferase</keyword>
<dbReference type="Pfam" id="PF04042">
    <property type="entry name" value="DNA_pol_E_B"/>
    <property type="match status" value="1"/>
</dbReference>
<dbReference type="Pfam" id="PF18018">
    <property type="entry name" value="DNA_pol_D_N"/>
    <property type="match status" value="1"/>
</dbReference>
<dbReference type="EMBL" id="MDYQ01000176">
    <property type="protein sequence ID" value="PRP79665.1"/>
    <property type="molecule type" value="Genomic_DNA"/>
</dbReference>
<comment type="similarity">
    <text evidence="2">Belongs to the DNA polymerase delta/II small subunit family.</text>
</comment>
<dbReference type="GO" id="GO:0003887">
    <property type="term" value="F:DNA-directed DNA polymerase activity"/>
    <property type="evidence" value="ECO:0007669"/>
    <property type="project" value="UniProtKB-KW"/>
</dbReference>
<feature type="domain" description="DNA polymerase delta subunit OB-fold" evidence="6">
    <location>
        <begin position="54"/>
        <end position="183"/>
    </location>
</feature>
<dbReference type="GO" id="GO:0043625">
    <property type="term" value="C:delta DNA polymerase complex"/>
    <property type="evidence" value="ECO:0007669"/>
    <property type="project" value="TreeGrafter"/>
</dbReference>
<evidence type="ECO:0000256" key="2">
    <source>
        <dbReference type="ARBA" id="ARBA00006035"/>
    </source>
</evidence>
<comment type="caution">
    <text evidence="7">The sequence shown here is derived from an EMBL/GenBank/DDBJ whole genome shotgun (WGS) entry which is preliminary data.</text>
</comment>
<dbReference type="STRING" id="1890364.A0A2P6N6T5"/>
<protein>
    <submittedName>
        <fullName evidence="7">DNA-directed DNA polymerase delta 2-like</fullName>
    </submittedName>
</protein>
<dbReference type="Proteomes" id="UP000241769">
    <property type="component" value="Unassembled WGS sequence"/>
</dbReference>
<accession>A0A2P6N6T5</accession>
<reference evidence="7 8" key="1">
    <citation type="journal article" date="2018" name="Genome Biol. Evol.">
        <title>Multiple Roots of Fruiting Body Formation in Amoebozoa.</title>
        <authorList>
            <person name="Hillmann F."/>
            <person name="Forbes G."/>
            <person name="Novohradska S."/>
            <person name="Ferling I."/>
            <person name="Riege K."/>
            <person name="Groth M."/>
            <person name="Westermann M."/>
            <person name="Marz M."/>
            <person name="Spaller T."/>
            <person name="Winckler T."/>
            <person name="Schaap P."/>
            <person name="Glockner G."/>
        </authorList>
    </citation>
    <scope>NUCLEOTIDE SEQUENCE [LARGE SCALE GENOMIC DNA]</scope>
    <source>
        <strain evidence="7 8">Jena</strain>
    </source>
</reference>
<dbReference type="OrthoDB" id="3763at2759"/>
<dbReference type="InParanoid" id="A0A2P6N6T5"/>
<evidence type="ECO:0000256" key="1">
    <source>
        <dbReference type="ARBA" id="ARBA00004123"/>
    </source>
</evidence>
<evidence type="ECO:0000256" key="3">
    <source>
        <dbReference type="ARBA" id="ARBA00022705"/>
    </source>
</evidence>
<evidence type="ECO:0000313" key="7">
    <source>
        <dbReference type="EMBL" id="PRP79665.1"/>
    </source>
</evidence>
<keyword evidence="7" id="KW-0239">DNA-directed DNA polymerase</keyword>
<evidence type="ECO:0000256" key="4">
    <source>
        <dbReference type="ARBA" id="ARBA00023242"/>
    </source>
</evidence>
<gene>
    <name evidence="7" type="ORF">PROFUN_10565</name>
</gene>
<keyword evidence="3" id="KW-0235">DNA replication</keyword>
<dbReference type="InterPro" id="IPR007185">
    <property type="entry name" value="DNA_pol_a/d/e_bsu"/>
</dbReference>
<sequence length="469" mass="51288">MGKRAASDNKGGLLALPTVAELEDTLTVKKHQRHAAEAEVSKQFVIEKRTFDNQYAEIYSHRLKILRPVVAQAAERKWGKDKIPVCEKLLQIKDQQECVVIGTLYKHMPLIRRVLDDFKEKSIPVPPPQNYTSDKDSLVLEDESGRTTLVGGDHLGISSLVTGIVVAVRGTSTTGGEFEAKEILFPGVADVPEPPSSKGEDKYVAILSGANVGGIDNDTLSLQLAIDFLSGQLGTEEQQRMMSNLQRVIVAGNSLSKLEDSTEFAAIQTNGKVSLRQQRHIVTPLRELDGLFTQLSSSVEVDVMPGSGDPSNYTYPQQALNGCLLPMSTSNKSLNLSTNPYSCVINGVHFLGTSGQNVENIQRYVAGDDAMDIAKNTLMWRHLAPTAPDQLACYPFHSNDPFVMTSSPNVYFIGNADKFETTTVEDGRGGKVTVVMVPSFTKEKKIVLVNCNTMEVTTMSFQSSYKGLN</sequence>
<keyword evidence="4" id="KW-0539">Nucleus</keyword>
<dbReference type="InterPro" id="IPR024826">
    <property type="entry name" value="DNA_pol_delta/II_ssu"/>
</dbReference>
<proteinExistence type="inferred from homology"/>
<keyword evidence="7" id="KW-0808">Transferase</keyword>
<dbReference type="Gene3D" id="3.60.21.50">
    <property type="match status" value="1"/>
</dbReference>
<dbReference type="AlphaFoldDB" id="A0A2P6N6T5"/>
<organism evidence="7 8">
    <name type="scientific">Planoprotostelium fungivorum</name>
    <dbReference type="NCBI Taxonomy" id="1890364"/>
    <lineage>
        <taxon>Eukaryota</taxon>
        <taxon>Amoebozoa</taxon>
        <taxon>Evosea</taxon>
        <taxon>Variosea</taxon>
        <taxon>Cavosteliida</taxon>
        <taxon>Cavosteliaceae</taxon>
        <taxon>Planoprotostelium</taxon>
    </lineage>
</organism>
<dbReference type="Gene3D" id="2.40.50.430">
    <property type="match status" value="1"/>
</dbReference>
<dbReference type="GO" id="GO:0003677">
    <property type="term" value="F:DNA binding"/>
    <property type="evidence" value="ECO:0007669"/>
    <property type="project" value="InterPro"/>
</dbReference>
<keyword evidence="8" id="KW-1185">Reference proteome</keyword>
<evidence type="ECO:0000259" key="6">
    <source>
        <dbReference type="Pfam" id="PF18018"/>
    </source>
</evidence>
<dbReference type="InterPro" id="IPR041863">
    <property type="entry name" value="PolD2_C"/>
</dbReference>
<dbReference type="GO" id="GO:0006271">
    <property type="term" value="P:DNA strand elongation involved in DNA replication"/>
    <property type="evidence" value="ECO:0007669"/>
    <property type="project" value="TreeGrafter"/>
</dbReference>
<evidence type="ECO:0000313" key="8">
    <source>
        <dbReference type="Proteomes" id="UP000241769"/>
    </source>
</evidence>
<dbReference type="CDD" id="cd07387">
    <property type="entry name" value="MPP_PolD2_C"/>
    <property type="match status" value="1"/>
</dbReference>
<dbReference type="FunCoup" id="A0A2P6N6T5">
    <property type="interactions" value="403"/>
</dbReference>